<dbReference type="Gene3D" id="3.40.50.1820">
    <property type="entry name" value="alpha/beta hydrolase"/>
    <property type="match status" value="1"/>
</dbReference>
<keyword evidence="2" id="KW-1185">Reference proteome</keyword>
<reference evidence="2" key="1">
    <citation type="submission" date="2016-01" db="EMBL/GenBank/DDBJ databases">
        <title>Draft genome of Chromobacterium sp. F49.</title>
        <authorList>
            <person name="Hong K.W."/>
        </authorList>
    </citation>
    <scope>NUCLEOTIDE SEQUENCE [LARGE SCALE GENOMIC DNA]</scope>
    <source>
        <strain evidence="2">M63</strain>
    </source>
</reference>
<proteinExistence type="predicted"/>
<dbReference type="InterPro" id="IPR024499">
    <property type="entry name" value="Mbeg1-like"/>
</dbReference>
<accession>A0A161RTF1</accession>
<dbReference type="RefSeq" id="WP_063188066.1">
    <property type="nucleotide sequence ID" value="NZ_LQRA01000110.1"/>
</dbReference>
<dbReference type="InterPro" id="IPR029058">
    <property type="entry name" value="AB_hydrolase_fold"/>
</dbReference>
<dbReference type="Proteomes" id="UP000076563">
    <property type="component" value="Unassembled WGS sequence"/>
</dbReference>
<dbReference type="SUPFAM" id="SSF53474">
    <property type="entry name" value="alpha/beta-Hydrolases"/>
    <property type="match status" value="1"/>
</dbReference>
<gene>
    <name evidence="1" type="ORF">AV654_05415</name>
</gene>
<dbReference type="STRING" id="1007103.GCA_000213315_04068"/>
<comment type="caution">
    <text evidence="1">The sequence shown here is derived from an EMBL/GenBank/DDBJ whole genome shotgun (WGS) entry which is preliminary data.</text>
</comment>
<dbReference type="Pfam" id="PF11187">
    <property type="entry name" value="Mbeg1-like"/>
    <property type="match status" value="1"/>
</dbReference>
<evidence type="ECO:0000313" key="2">
    <source>
        <dbReference type="Proteomes" id="UP000076563"/>
    </source>
</evidence>
<sequence length="524" mass="59789">MTANITEADKAILSELVYLNIKNHADLNKSLLSGALTVGELVNTYKQELESSFQDVEGHFKTKEQFEAFKHAIESLSRDSSKYSHWKISHVDDDNAATGFVAYTFEPEPGQAVFAFRGSEDITKKEFRNDWKNNASTSYEEESVQQHKARLYMESQAKLYDNITVTGHSLGGNLALYATLTATGEIQQKIINCATFNAPGFNKEFTMTYQHSIQHMRGKIQEFQNRYDSVSSLFYNPTKPIMIETSAKKGTLPDLFNMDHHALKYLVNDNGTLTRDNVQSKAFEYRMLSNLTQGIQKLPNPMLYETVELIFAVWNGDIDTVQLLKTAGVLAVTNVSQTMISVGAMLKAVEITFVATAFVTAAQMAGEVVDEKIVQFKTWATRKFDDLFEQAGLGAVLKERFHDFKQRVYAEVHDIVSRVSRFVKDSWHTWKPSGIQHEDIRVNMMELRNLASRLQAVQSQIVHVDRRLDTLASLVDWQQRISVTWIDYKVGYNQDLRRCIDYLHRAADELEQCERTITQKAYAF</sequence>
<protein>
    <submittedName>
        <fullName evidence="1">Uncharacterized protein</fullName>
    </submittedName>
</protein>
<dbReference type="AlphaFoldDB" id="A0A161RTF1"/>
<name>A0A161RTF1_9BACL</name>
<organism evidence="1 2">
    <name type="scientific">Paenibacillus elgii</name>
    <dbReference type="NCBI Taxonomy" id="189691"/>
    <lineage>
        <taxon>Bacteria</taxon>
        <taxon>Bacillati</taxon>
        <taxon>Bacillota</taxon>
        <taxon>Bacilli</taxon>
        <taxon>Bacillales</taxon>
        <taxon>Paenibacillaceae</taxon>
        <taxon>Paenibacillus</taxon>
    </lineage>
</organism>
<dbReference type="EMBL" id="LQRA01000110">
    <property type="protein sequence ID" value="KZE71646.1"/>
    <property type="molecule type" value="Genomic_DNA"/>
</dbReference>
<evidence type="ECO:0000313" key="1">
    <source>
        <dbReference type="EMBL" id="KZE71646.1"/>
    </source>
</evidence>